<evidence type="ECO:0000313" key="3">
    <source>
        <dbReference type="Proteomes" id="UP000028990"/>
    </source>
</evidence>
<protein>
    <submittedName>
        <fullName evidence="2">Uncharacterized protein</fullName>
    </submittedName>
</protein>
<gene>
    <name evidence="2" type="ORF">H920_03425</name>
</gene>
<reference evidence="2 3" key="1">
    <citation type="submission" date="2013-11" db="EMBL/GenBank/DDBJ databases">
        <title>The Damaraland mole rat (Fukomys damarensis) genome and evolution of African mole rats.</title>
        <authorList>
            <person name="Gladyshev V.N."/>
            <person name="Fang X."/>
        </authorList>
    </citation>
    <scope>NUCLEOTIDE SEQUENCE [LARGE SCALE GENOMIC DNA]</scope>
    <source>
        <tissue evidence="2">Liver</tissue>
    </source>
</reference>
<keyword evidence="3" id="KW-1185">Reference proteome</keyword>
<feature type="region of interest" description="Disordered" evidence="1">
    <location>
        <begin position="85"/>
        <end position="106"/>
    </location>
</feature>
<evidence type="ECO:0000313" key="2">
    <source>
        <dbReference type="EMBL" id="KFO35171.1"/>
    </source>
</evidence>
<name>A0A091EI76_FUKDA</name>
<dbReference type="AlphaFoldDB" id="A0A091EI76"/>
<dbReference type="Proteomes" id="UP000028990">
    <property type="component" value="Unassembled WGS sequence"/>
</dbReference>
<organism evidence="2 3">
    <name type="scientific">Fukomys damarensis</name>
    <name type="common">Damaraland mole rat</name>
    <name type="synonym">Cryptomys damarensis</name>
    <dbReference type="NCBI Taxonomy" id="885580"/>
    <lineage>
        <taxon>Eukaryota</taxon>
        <taxon>Metazoa</taxon>
        <taxon>Chordata</taxon>
        <taxon>Craniata</taxon>
        <taxon>Vertebrata</taxon>
        <taxon>Euteleostomi</taxon>
        <taxon>Mammalia</taxon>
        <taxon>Eutheria</taxon>
        <taxon>Euarchontoglires</taxon>
        <taxon>Glires</taxon>
        <taxon>Rodentia</taxon>
        <taxon>Hystricomorpha</taxon>
        <taxon>Bathyergidae</taxon>
        <taxon>Fukomys</taxon>
    </lineage>
</organism>
<evidence type="ECO:0000256" key="1">
    <source>
        <dbReference type="SAM" id="MobiDB-lite"/>
    </source>
</evidence>
<proteinExistence type="predicted"/>
<dbReference type="EMBL" id="KN121866">
    <property type="protein sequence ID" value="KFO35171.1"/>
    <property type="molecule type" value="Genomic_DNA"/>
</dbReference>
<accession>A0A091EI76</accession>
<sequence>MGERRFGFLQKLAFLGRGHQYQVLQRDEEETLVSVGDLERGVRLTPLLPQDPAWALRWVPSGPPPQSPLVDTQISFLLLLELPSEPSPCSPSCRPEPKVQRAHLVP</sequence>